<dbReference type="Pfam" id="PF11175">
    <property type="entry name" value="DUF2961"/>
    <property type="match status" value="1"/>
</dbReference>
<evidence type="ECO:0000313" key="2">
    <source>
        <dbReference type="EMBL" id="AXC16363.1"/>
    </source>
</evidence>
<protein>
    <recommendedName>
        <fullName evidence="4">DUF2961 domain-containing protein</fullName>
    </recommendedName>
</protein>
<evidence type="ECO:0000256" key="1">
    <source>
        <dbReference type="SAM" id="MobiDB-lite"/>
    </source>
</evidence>
<name>A0A2Z5GAX8_9BACT</name>
<dbReference type="AlphaFoldDB" id="A0A2Z5GAX8"/>
<sequence length="456" mass="50657">MIQVSFKITKPSTAKTATSNYCSLPGELDLEPIPPNGENRMSCASRVWHCSTITQNRLFFPRSLSKITSLKRALLISPALLGALVIIFGDRATFAQASDPGTGSAIDLLSPNVVSRMVSPENPTGEKGKGAMATPDPSDPDLSFSKAAAELGRGWKVRPFIKVPAHSTVTIMDVSGPGTIKHIWMASSQDFHGVGRASILRFYWDNEPTPSVEVPLSDFFAIGHETFAPVNSAMVVDNPMASMNCYWPMPFRKHTRITFTNDGDKELPLLTYQIDYQLGPVPESAGYFHAQWRHALVDRSNPVFTILDGVRGEGKYVGTFLSWMQLAKGWAGEGEVKFFIDGDTSFPTLAGTGTEDYFGADWGFPATYSTLYLGNVLEHKSKEYDVGMEWSLYRWHVLDPIVFHKDLKVVIQDLGWWPNGTYRPLDDDFASTAYWYQQEPHAPFPQLPSVEARATR</sequence>
<feature type="region of interest" description="Disordered" evidence="1">
    <location>
        <begin position="118"/>
        <end position="139"/>
    </location>
</feature>
<dbReference type="EMBL" id="CP030844">
    <property type="protein sequence ID" value="AXC16363.1"/>
    <property type="molecule type" value="Genomic_DNA"/>
</dbReference>
<keyword evidence="2" id="KW-0614">Plasmid</keyword>
<organism evidence="2 3">
    <name type="scientific">Acidisarcina polymorpha</name>
    <dbReference type="NCBI Taxonomy" id="2211140"/>
    <lineage>
        <taxon>Bacteria</taxon>
        <taxon>Pseudomonadati</taxon>
        <taxon>Acidobacteriota</taxon>
        <taxon>Terriglobia</taxon>
        <taxon>Terriglobales</taxon>
        <taxon>Acidobacteriaceae</taxon>
        <taxon>Acidisarcina</taxon>
    </lineage>
</organism>
<geneLocation type="plasmid" evidence="3">
    <name>pacpol3</name>
</geneLocation>
<dbReference type="KEGG" id="abas:ACPOL_7173"/>
<accession>A0A2Z5GAX8</accession>
<reference evidence="2 3" key="1">
    <citation type="journal article" date="2018" name="Front. Microbiol.">
        <title>Hydrolytic Capabilities as a Key to Environmental Success: Chitinolytic and Cellulolytic Acidobacteria From Acidic Sub-arctic Soils and Boreal Peatlands.</title>
        <authorList>
            <person name="Belova S.E."/>
            <person name="Ravin N.V."/>
            <person name="Pankratov T.A."/>
            <person name="Rakitin A.L."/>
            <person name="Ivanova A.A."/>
            <person name="Beletsky A.V."/>
            <person name="Mardanov A.V."/>
            <person name="Sinninghe Damste J.S."/>
            <person name="Dedysh S.N."/>
        </authorList>
    </citation>
    <scope>NUCLEOTIDE SEQUENCE [LARGE SCALE GENOMIC DNA]</scope>
    <source>
        <strain evidence="2 3">SBC82</strain>
        <plasmid evidence="3">pacpol3</plasmid>
    </source>
</reference>
<keyword evidence="3" id="KW-1185">Reference proteome</keyword>
<dbReference type="Gene3D" id="2.60.120.1390">
    <property type="match status" value="1"/>
</dbReference>
<dbReference type="InterPro" id="IPR021345">
    <property type="entry name" value="DUF2961"/>
</dbReference>
<proteinExistence type="predicted"/>
<gene>
    <name evidence="2" type="ORF">ACPOL_7173</name>
</gene>
<dbReference type="Proteomes" id="UP000253606">
    <property type="component" value="Plasmid pACPOL3"/>
</dbReference>
<evidence type="ECO:0008006" key="4">
    <source>
        <dbReference type="Google" id="ProtNLM"/>
    </source>
</evidence>
<evidence type="ECO:0000313" key="3">
    <source>
        <dbReference type="Proteomes" id="UP000253606"/>
    </source>
</evidence>